<sequence length="128" mass="14859">MEKYATINLSKFPVVSVVFTGSQANDENFMQYLFELEQIYKQQKKLAIIFDASKAVMPGINYQKMQAKWLKDNKKLMTNYCAGTAYVIPSLLIRNVLKAIFTFQKQPVDYTICKNETEAIEWVNKKLN</sequence>
<accession>A0ABU9N8W2</accession>
<dbReference type="RefSeq" id="WP_342696255.1">
    <property type="nucleotide sequence ID" value="NZ_JBCGDO010000013.1"/>
</dbReference>
<protein>
    <submittedName>
        <fullName evidence="1">STAS/SEC14 domain-containing protein</fullName>
    </submittedName>
</protein>
<name>A0ABU9N8W2_9FLAO</name>
<comment type="caution">
    <text evidence="1">The sequence shown here is derived from an EMBL/GenBank/DDBJ whole genome shotgun (WGS) entry which is preliminary data.</text>
</comment>
<dbReference type="Proteomes" id="UP001460072">
    <property type="component" value="Unassembled WGS sequence"/>
</dbReference>
<proteinExistence type="predicted"/>
<gene>
    <name evidence="1" type="ORF">WFZ85_10505</name>
</gene>
<evidence type="ECO:0000313" key="1">
    <source>
        <dbReference type="EMBL" id="MEM0543053.1"/>
    </source>
</evidence>
<dbReference type="EMBL" id="JBCGDO010000013">
    <property type="protein sequence ID" value="MEM0543053.1"/>
    <property type="molecule type" value="Genomic_DNA"/>
</dbReference>
<reference evidence="1 2" key="1">
    <citation type="submission" date="2024-03" db="EMBL/GenBank/DDBJ databases">
        <title>Two novel species of the genus Flavobacterium exhibiting potentially degradation of complex polysaccharides.</title>
        <authorList>
            <person name="Lian X."/>
        </authorList>
    </citation>
    <scope>NUCLEOTIDE SEQUENCE [LARGE SCALE GENOMIC DNA]</scope>
    <source>
        <strain evidence="2">j3</strain>
    </source>
</reference>
<keyword evidence="2" id="KW-1185">Reference proteome</keyword>
<organism evidence="1 2">
    <name type="scientific">Flavobacterium aureirubrum</name>
    <dbReference type="NCBI Taxonomy" id="3133147"/>
    <lineage>
        <taxon>Bacteria</taxon>
        <taxon>Pseudomonadati</taxon>
        <taxon>Bacteroidota</taxon>
        <taxon>Flavobacteriia</taxon>
        <taxon>Flavobacteriales</taxon>
        <taxon>Flavobacteriaceae</taxon>
        <taxon>Flavobacterium</taxon>
    </lineage>
</organism>
<evidence type="ECO:0000313" key="2">
    <source>
        <dbReference type="Proteomes" id="UP001460072"/>
    </source>
</evidence>